<sequence length="162" mass="18300">MVRVHGAGTIPVNGPSDPFVLTRDQLWQALQRKIRHPEEFVPVLSSCKVHKDENGIVERDVVLDFGKWGTRPMSETVTSIGDLWIRFAQSEGSVSTNLISFYPDVSDTNLMLTYIFEWDFPSVQEGTPEHKELLTEMSTMAIMGVVKSCERARELVTEGMIK</sequence>
<dbReference type="AlphaFoldDB" id="A0A9P9DBP7"/>
<accession>A0A9P9DBP7</accession>
<name>A0A9P9DBP7_9HYPO</name>
<dbReference type="Pfam" id="PF08982">
    <property type="entry name" value="AtaL"/>
    <property type="match status" value="1"/>
</dbReference>
<comment type="caution">
    <text evidence="1">The sequence shown here is derived from an EMBL/GenBank/DDBJ whole genome shotgun (WGS) entry which is preliminary data.</text>
</comment>
<dbReference type="EMBL" id="JAGMUV010000029">
    <property type="protein sequence ID" value="KAH7116323.1"/>
    <property type="molecule type" value="Genomic_DNA"/>
</dbReference>
<proteinExistence type="predicted"/>
<dbReference type="Proteomes" id="UP000738349">
    <property type="component" value="Unassembled WGS sequence"/>
</dbReference>
<dbReference type="InterPro" id="IPR015075">
    <property type="entry name" value="AtaL"/>
</dbReference>
<dbReference type="InterPro" id="IPR023393">
    <property type="entry name" value="START-like_dom_sf"/>
</dbReference>
<reference evidence="1" key="1">
    <citation type="journal article" date="2021" name="Nat. Commun.">
        <title>Genetic determinants of endophytism in the Arabidopsis root mycobiome.</title>
        <authorList>
            <person name="Mesny F."/>
            <person name="Miyauchi S."/>
            <person name="Thiergart T."/>
            <person name="Pickel B."/>
            <person name="Atanasova L."/>
            <person name="Karlsson M."/>
            <person name="Huettel B."/>
            <person name="Barry K.W."/>
            <person name="Haridas S."/>
            <person name="Chen C."/>
            <person name="Bauer D."/>
            <person name="Andreopoulos W."/>
            <person name="Pangilinan J."/>
            <person name="LaButti K."/>
            <person name="Riley R."/>
            <person name="Lipzen A."/>
            <person name="Clum A."/>
            <person name="Drula E."/>
            <person name="Henrissat B."/>
            <person name="Kohler A."/>
            <person name="Grigoriev I.V."/>
            <person name="Martin F.M."/>
            <person name="Hacquard S."/>
        </authorList>
    </citation>
    <scope>NUCLEOTIDE SEQUENCE</scope>
    <source>
        <strain evidence="1">MPI-CAGE-AT-0147</strain>
    </source>
</reference>
<organism evidence="1 2">
    <name type="scientific">Dactylonectria macrodidyma</name>
    <dbReference type="NCBI Taxonomy" id="307937"/>
    <lineage>
        <taxon>Eukaryota</taxon>
        <taxon>Fungi</taxon>
        <taxon>Dikarya</taxon>
        <taxon>Ascomycota</taxon>
        <taxon>Pezizomycotina</taxon>
        <taxon>Sordariomycetes</taxon>
        <taxon>Hypocreomycetidae</taxon>
        <taxon>Hypocreales</taxon>
        <taxon>Nectriaceae</taxon>
        <taxon>Dactylonectria</taxon>
    </lineage>
</organism>
<evidence type="ECO:0000313" key="1">
    <source>
        <dbReference type="EMBL" id="KAH7116323.1"/>
    </source>
</evidence>
<protein>
    <recommendedName>
        <fullName evidence="3">DUF1857-domain-containing protein</fullName>
    </recommendedName>
</protein>
<keyword evidence="2" id="KW-1185">Reference proteome</keyword>
<dbReference type="Gene3D" id="3.30.530.20">
    <property type="match status" value="1"/>
</dbReference>
<dbReference type="SUPFAM" id="SSF55961">
    <property type="entry name" value="Bet v1-like"/>
    <property type="match status" value="1"/>
</dbReference>
<evidence type="ECO:0000313" key="2">
    <source>
        <dbReference type="Proteomes" id="UP000738349"/>
    </source>
</evidence>
<dbReference type="OrthoDB" id="2320332at2759"/>
<gene>
    <name evidence="1" type="ORF">EDB81DRAFT_892467</name>
</gene>
<evidence type="ECO:0008006" key="3">
    <source>
        <dbReference type="Google" id="ProtNLM"/>
    </source>
</evidence>